<dbReference type="CDD" id="cd18026">
    <property type="entry name" value="DEXHc_POLQ-like"/>
    <property type="match status" value="1"/>
</dbReference>
<dbReference type="InterPro" id="IPR036397">
    <property type="entry name" value="RNaseH_sf"/>
</dbReference>
<evidence type="ECO:0000256" key="1">
    <source>
        <dbReference type="ARBA" id="ARBA00001946"/>
    </source>
</evidence>
<dbReference type="EC" id="2.7.7.7" evidence="4"/>
<evidence type="ECO:0000256" key="7">
    <source>
        <dbReference type="ARBA" id="ARBA00022741"/>
    </source>
</evidence>
<evidence type="ECO:0000256" key="9">
    <source>
        <dbReference type="ARBA" id="ARBA00022801"/>
    </source>
</evidence>
<keyword evidence="16" id="KW-0175">Coiled coil</keyword>
<feature type="region of interest" description="Disordered" evidence="17">
    <location>
        <begin position="36"/>
        <end position="75"/>
    </location>
</feature>
<dbReference type="InterPro" id="IPR001098">
    <property type="entry name" value="DNA-dir_DNA_pol_A_palm_dom"/>
</dbReference>
<dbReference type="InParanoid" id="B4MBB7"/>
<feature type="compositionally biased region" description="Polar residues" evidence="17">
    <location>
        <begin position="1269"/>
        <end position="1289"/>
    </location>
</feature>
<keyword evidence="11" id="KW-0239">DNA-directed DNA polymerase</keyword>
<evidence type="ECO:0000256" key="3">
    <source>
        <dbReference type="ARBA" id="ARBA00007705"/>
    </source>
</evidence>
<dbReference type="Pfam" id="PF00271">
    <property type="entry name" value="Helicase_C"/>
    <property type="match status" value="1"/>
</dbReference>
<keyword evidence="9" id="KW-0378">Hydrolase</keyword>
<dbReference type="Pfam" id="PF21099">
    <property type="entry name" value="POLQ_helical"/>
    <property type="match status" value="1"/>
</dbReference>
<dbReference type="InterPro" id="IPR002298">
    <property type="entry name" value="DNA_polymerase_A"/>
</dbReference>
<dbReference type="Gene3D" id="3.30.420.10">
    <property type="entry name" value="Ribonuclease H-like superfamily/Ribonuclease H"/>
    <property type="match status" value="1"/>
</dbReference>
<dbReference type="SMART" id="SM00482">
    <property type="entry name" value="POLAc"/>
    <property type="match status" value="1"/>
</dbReference>
<evidence type="ECO:0000256" key="8">
    <source>
        <dbReference type="ARBA" id="ARBA00022763"/>
    </source>
</evidence>
<dbReference type="FunFam" id="3.40.50.300:FF:000813">
    <property type="entry name" value="helicase POLQ-like isoform X1"/>
    <property type="match status" value="1"/>
</dbReference>
<feature type="region of interest" description="Disordered" evidence="17">
    <location>
        <begin position="1317"/>
        <end position="1381"/>
    </location>
</feature>
<feature type="region of interest" description="Disordered" evidence="17">
    <location>
        <begin position="1108"/>
        <end position="1154"/>
    </location>
</feature>
<dbReference type="PROSITE" id="PS51192">
    <property type="entry name" value="HELICASE_ATP_BIND_1"/>
    <property type="match status" value="1"/>
</dbReference>
<dbReference type="InterPro" id="IPR011545">
    <property type="entry name" value="DEAD/DEAH_box_helicase_dom"/>
</dbReference>
<keyword evidence="21" id="KW-1185">Reference proteome</keyword>
<dbReference type="GO" id="GO:0005634">
    <property type="term" value="C:nucleus"/>
    <property type="evidence" value="ECO:0007669"/>
    <property type="project" value="UniProtKB-SubCell"/>
</dbReference>
<dbReference type="GO" id="GO:0003677">
    <property type="term" value="F:DNA binding"/>
    <property type="evidence" value="ECO:0007669"/>
    <property type="project" value="InterPro"/>
</dbReference>
<dbReference type="CDD" id="cd18795">
    <property type="entry name" value="SF2_C_Ski2"/>
    <property type="match status" value="1"/>
</dbReference>
<evidence type="ECO:0000256" key="11">
    <source>
        <dbReference type="ARBA" id="ARBA00022932"/>
    </source>
</evidence>
<dbReference type="Pfam" id="PF20470">
    <property type="entry name" value="HTH_61"/>
    <property type="match status" value="1"/>
</dbReference>
<comment type="catalytic activity">
    <reaction evidence="14">
        <text>DNA(n) + a 2'-deoxyribonucleoside 5'-triphosphate = DNA(n+1) + diphosphate</text>
        <dbReference type="Rhea" id="RHEA:22508"/>
        <dbReference type="Rhea" id="RHEA-COMP:17339"/>
        <dbReference type="Rhea" id="RHEA-COMP:17340"/>
        <dbReference type="ChEBI" id="CHEBI:33019"/>
        <dbReference type="ChEBI" id="CHEBI:61560"/>
        <dbReference type="ChEBI" id="CHEBI:173112"/>
        <dbReference type="EC" id="2.7.7.7"/>
    </reaction>
</comment>
<dbReference type="eggNOG" id="KOG0950">
    <property type="taxonomic scope" value="Eukaryota"/>
</dbReference>
<dbReference type="Gene3D" id="1.10.150.20">
    <property type="entry name" value="5' to 3' exonuclease, C-terminal subdomain"/>
    <property type="match status" value="1"/>
</dbReference>
<dbReference type="PRINTS" id="PR00868">
    <property type="entry name" value="DNAPOLI"/>
</dbReference>
<feature type="compositionally biased region" description="Polar residues" evidence="17">
    <location>
        <begin position="216"/>
        <end position="233"/>
    </location>
</feature>
<keyword evidence="12" id="KW-0234">DNA repair</keyword>
<keyword evidence="13" id="KW-0539">Nucleus</keyword>
<dbReference type="GO" id="GO:0005524">
    <property type="term" value="F:ATP binding"/>
    <property type="evidence" value="ECO:0007669"/>
    <property type="project" value="UniProtKB-KW"/>
</dbReference>
<evidence type="ECO:0000313" key="21">
    <source>
        <dbReference type="Proteomes" id="UP000008792"/>
    </source>
</evidence>
<dbReference type="InterPro" id="IPR048960">
    <property type="entry name" value="POLQ-like_helical"/>
</dbReference>
<keyword evidence="8" id="KW-0227">DNA damage</keyword>
<feature type="region of interest" description="Disordered" evidence="17">
    <location>
        <begin position="1180"/>
        <end position="1290"/>
    </location>
</feature>
<dbReference type="OrthoDB" id="275278at2759"/>
<dbReference type="GO" id="GO:0097681">
    <property type="term" value="P:double-strand break repair via alternative nonhomologous end joining"/>
    <property type="evidence" value="ECO:0007669"/>
    <property type="project" value="UniProtKB-ARBA"/>
</dbReference>
<dbReference type="InterPro" id="IPR046931">
    <property type="entry name" value="HTH_61"/>
</dbReference>
<comment type="subcellular location">
    <subcellularLocation>
        <location evidence="2">Nucleus</location>
    </subcellularLocation>
</comment>
<comment type="similarity">
    <text evidence="3">Belongs to the DNA polymerase type-A family.</text>
</comment>
<dbReference type="EMBL" id="CH940656">
    <property type="protein sequence ID" value="EDW58388.2"/>
    <property type="molecule type" value="Genomic_DNA"/>
</dbReference>
<comment type="cofactor">
    <cofactor evidence="1">
        <name>Mg(2+)</name>
        <dbReference type="ChEBI" id="CHEBI:18420"/>
    </cofactor>
</comment>
<dbReference type="Gene3D" id="3.40.50.300">
    <property type="entry name" value="P-loop containing nucleotide triphosphate hydrolases"/>
    <property type="match status" value="2"/>
</dbReference>
<dbReference type="FunCoup" id="B4MBB7">
    <property type="interactions" value="852"/>
</dbReference>
<evidence type="ECO:0000313" key="20">
    <source>
        <dbReference type="EMBL" id="EDW58388.2"/>
    </source>
</evidence>
<evidence type="ECO:0000259" key="19">
    <source>
        <dbReference type="PROSITE" id="PS51194"/>
    </source>
</evidence>
<dbReference type="SUPFAM" id="SSF46785">
    <property type="entry name" value="Winged helix' DNA-binding domain"/>
    <property type="match status" value="1"/>
</dbReference>
<dbReference type="CDD" id="cd08638">
    <property type="entry name" value="DNA_pol_A_theta"/>
    <property type="match status" value="1"/>
</dbReference>
<evidence type="ECO:0000256" key="10">
    <source>
        <dbReference type="ARBA" id="ARBA00022840"/>
    </source>
</evidence>
<feature type="compositionally biased region" description="Polar residues" evidence="17">
    <location>
        <begin position="1135"/>
        <end position="1147"/>
    </location>
</feature>
<evidence type="ECO:0000256" key="14">
    <source>
        <dbReference type="ARBA" id="ARBA00049244"/>
    </source>
</evidence>
<feature type="compositionally biased region" description="Basic and acidic residues" evidence="17">
    <location>
        <begin position="1203"/>
        <end position="1212"/>
    </location>
</feature>
<feature type="compositionally biased region" description="Polar residues" evidence="17">
    <location>
        <begin position="1219"/>
        <end position="1230"/>
    </location>
</feature>
<feature type="region of interest" description="Disordered" evidence="17">
    <location>
        <begin position="211"/>
        <end position="236"/>
    </location>
</feature>
<dbReference type="FunFam" id="1.10.150.20:FF:000070">
    <property type="entry name" value="DNA polymerase I, putative"/>
    <property type="match status" value="1"/>
</dbReference>
<dbReference type="Pfam" id="PF00476">
    <property type="entry name" value="DNA_pol_A"/>
    <property type="match status" value="1"/>
</dbReference>
<gene>
    <name evidence="20" type="primary">Dvir\GJ14321</name>
    <name evidence="20" type="ORF">Dvir_GJ14321</name>
</gene>
<accession>B4MBB7</accession>
<proteinExistence type="inferred from homology"/>
<keyword evidence="10" id="KW-0067">ATP-binding</keyword>
<dbReference type="KEGG" id="dvi:6635090"/>
<evidence type="ECO:0000256" key="6">
    <source>
        <dbReference type="ARBA" id="ARBA00022695"/>
    </source>
</evidence>
<dbReference type="Pfam" id="PF00270">
    <property type="entry name" value="DEAD"/>
    <property type="match status" value="1"/>
</dbReference>
<dbReference type="SUPFAM" id="SSF52540">
    <property type="entry name" value="P-loop containing nucleoside triphosphate hydrolases"/>
    <property type="match status" value="1"/>
</dbReference>
<dbReference type="HOGENOM" id="CLU_000818_0_0_1"/>
<feature type="compositionally biased region" description="Polar residues" evidence="17">
    <location>
        <begin position="40"/>
        <end position="63"/>
    </location>
</feature>
<dbReference type="InterPro" id="IPR001650">
    <property type="entry name" value="Helicase_C-like"/>
</dbReference>
<dbReference type="PROSITE" id="PS51194">
    <property type="entry name" value="HELICASE_CTER"/>
    <property type="match status" value="1"/>
</dbReference>
<dbReference type="SMART" id="SM00487">
    <property type="entry name" value="DEXDc"/>
    <property type="match status" value="1"/>
</dbReference>
<dbReference type="STRING" id="7244.B4MBB7"/>
<feature type="domain" description="Helicase C-terminal" evidence="19">
    <location>
        <begin position="493"/>
        <end position="700"/>
    </location>
</feature>
<feature type="coiled-coil region" evidence="16">
    <location>
        <begin position="2080"/>
        <end position="2107"/>
    </location>
</feature>
<dbReference type="SUPFAM" id="SSF56672">
    <property type="entry name" value="DNA/RNA polymerases"/>
    <property type="match status" value="1"/>
</dbReference>
<keyword evidence="7" id="KW-0547">Nucleotide-binding</keyword>
<dbReference type="SMART" id="SM00490">
    <property type="entry name" value="HELICc"/>
    <property type="match status" value="1"/>
</dbReference>
<feature type="compositionally biased region" description="Polar residues" evidence="17">
    <location>
        <begin position="1180"/>
        <end position="1189"/>
    </location>
</feature>
<dbReference type="InterPro" id="IPR014001">
    <property type="entry name" value="Helicase_ATP-bd"/>
</dbReference>
<dbReference type="Gene3D" id="1.20.1060.10">
    <property type="entry name" value="Taq DNA Polymerase, Chain T, domain 4"/>
    <property type="match status" value="1"/>
</dbReference>
<dbReference type="Gene3D" id="3.30.70.370">
    <property type="match status" value="1"/>
</dbReference>
<dbReference type="PANTHER" id="PTHR10133:SF62">
    <property type="entry name" value="DNA POLYMERASE THETA"/>
    <property type="match status" value="1"/>
</dbReference>
<evidence type="ECO:0000256" key="5">
    <source>
        <dbReference type="ARBA" id="ARBA00022679"/>
    </source>
</evidence>
<feature type="region of interest" description="Disordered" evidence="17">
    <location>
        <begin position="1412"/>
        <end position="1474"/>
    </location>
</feature>
<dbReference type="PANTHER" id="PTHR10133">
    <property type="entry name" value="DNA POLYMERASE I"/>
    <property type="match status" value="1"/>
</dbReference>
<reference evidence="20 21" key="1">
    <citation type="journal article" date="2007" name="Nature">
        <title>Evolution of genes and genomes on the Drosophila phylogeny.</title>
        <authorList>
            <consortium name="Drosophila 12 Genomes Consortium"/>
            <person name="Clark A.G."/>
            <person name="Eisen M.B."/>
            <person name="Smith D.R."/>
            <person name="Bergman C.M."/>
            <person name="Oliver B."/>
            <person name="Markow T.A."/>
            <person name="Kaufman T.C."/>
            <person name="Kellis M."/>
            <person name="Gelbart W."/>
            <person name="Iyer V.N."/>
            <person name="Pollard D.A."/>
            <person name="Sackton T.B."/>
            <person name="Larracuente A.M."/>
            <person name="Singh N.D."/>
            <person name="Abad J.P."/>
            <person name="Abt D.N."/>
            <person name="Adryan B."/>
            <person name="Aguade M."/>
            <person name="Akashi H."/>
            <person name="Anderson W.W."/>
            <person name="Aquadro C.F."/>
            <person name="Ardell D.H."/>
            <person name="Arguello R."/>
            <person name="Artieri C.G."/>
            <person name="Barbash D.A."/>
            <person name="Barker D."/>
            <person name="Barsanti P."/>
            <person name="Batterham P."/>
            <person name="Batzoglou S."/>
            <person name="Begun D."/>
            <person name="Bhutkar A."/>
            <person name="Blanco E."/>
            <person name="Bosak S.A."/>
            <person name="Bradley R.K."/>
            <person name="Brand A.D."/>
            <person name="Brent M.R."/>
            <person name="Brooks A.N."/>
            <person name="Brown R.H."/>
            <person name="Butlin R.K."/>
            <person name="Caggese C."/>
            <person name="Calvi B.R."/>
            <person name="Bernardo de Carvalho A."/>
            <person name="Caspi A."/>
            <person name="Castrezana S."/>
            <person name="Celniker S.E."/>
            <person name="Chang J.L."/>
            <person name="Chapple C."/>
            <person name="Chatterji S."/>
            <person name="Chinwalla A."/>
            <person name="Civetta A."/>
            <person name="Clifton S.W."/>
            <person name="Comeron J.M."/>
            <person name="Costello J.C."/>
            <person name="Coyne J.A."/>
            <person name="Daub J."/>
            <person name="David R.G."/>
            <person name="Delcher A.L."/>
            <person name="Delehaunty K."/>
            <person name="Do C.B."/>
            <person name="Ebling H."/>
            <person name="Edwards K."/>
            <person name="Eickbush T."/>
            <person name="Evans J.D."/>
            <person name="Filipski A."/>
            <person name="Findeiss S."/>
            <person name="Freyhult E."/>
            <person name="Fulton L."/>
            <person name="Fulton R."/>
            <person name="Garcia A.C."/>
            <person name="Gardiner A."/>
            <person name="Garfield D.A."/>
            <person name="Garvin B.E."/>
            <person name="Gibson G."/>
            <person name="Gilbert D."/>
            <person name="Gnerre S."/>
            <person name="Godfrey J."/>
            <person name="Good R."/>
            <person name="Gotea V."/>
            <person name="Gravely B."/>
            <person name="Greenberg A.J."/>
            <person name="Griffiths-Jones S."/>
            <person name="Gross S."/>
            <person name="Guigo R."/>
            <person name="Gustafson E.A."/>
            <person name="Haerty W."/>
            <person name="Hahn M.W."/>
            <person name="Halligan D.L."/>
            <person name="Halpern A.L."/>
            <person name="Halter G.M."/>
            <person name="Han M.V."/>
            <person name="Heger A."/>
            <person name="Hillier L."/>
            <person name="Hinrichs A.S."/>
            <person name="Holmes I."/>
            <person name="Hoskins R.A."/>
            <person name="Hubisz M.J."/>
            <person name="Hultmark D."/>
            <person name="Huntley M.A."/>
            <person name="Jaffe D.B."/>
            <person name="Jagadeeshan S."/>
            <person name="Jeck W.R."/>
            <person name="Johnson J."/>
            <person name="Jones C.D."/>
            <person name="Jordan W.C."/>
            <person name="Karpen G.H."/>
            <person name="Kataoka E."/>
            <person name="Keightley P.D."/>
            <person name="Kheradpour P."/>
            <person name="Kirkness E.F."/>
            <person name="Koerich L.B."/>
            <person name="Kristiansen K."/>
            <person name="Kudrna D."/>
            <person name="Kulathinal R.J."/>
            <person name="Kumar S."/>
            <person name="Kwok R."/>
            <person name="Lander E."/>
            <person name="Langley C.H."/>
            <person name="Lapoint R."/>
            <person name="Lazzaro B.P."/>
            <person name="Lee S.J."/>
            <person name="Levesque L."/>
            <person name="Li R."/>
            <person name="Lin C.F."/>
            <person name="Lin M.F."/>
            <person name="Lindblad-Toh K."/>
            <person name="Llopart A."/>
            <person name="Long M."/>
            <person name="Low L."/>
            <person name="Lozovsky E."/>
            <person name="Lu J."/>
            <person name="Luo M."/>
            <person name="Machado C.A."/>
            <person name="Makalowski W."/>
            <person name="Marzo M."/>
            <person name="Matsuda M."/>
            <person name="Matzkin L."/>
            <person name="McAllister B."/>
            <person name="McBride C.S."/>
            <person name="McKernan B."/>
            <person name="McKernan K."/>
            <person name="Mendez-Lago M."/>
            <person name="Minx P."/>
            <person name="Mollenhauer M.U."/>
            <person name="Montooth K."/>
            <person name="Mount S.M."/>
            <person name="Mu X."/>
            <person name="Myers E."/>
            <person name="Negre B."/>
            <person name="Newfeld S."/>
            <person name="Nielsen R."/>
            <person name="Noor M.A."/>
            <person name="O'Grady P."/>
            <person name="Pachter L."/>
            <person name="Papaceit M."/>
            <person name="Parisi M.J."/>
            <person name="Parisi M."/>
            <person name="Parts L."/>
            <person name="Pedersen J.S."/>
            <person name="Pesole G."/>
            <person name="Phillippy A.M."/>
            <person name="Ponting C.P."/>
            <person name="Pop M."/>
            <person name="Porcelli D."/>
            <person name="Powell J.R."/>
            <person name="Prohaska S."/>
            <person name="Pruitt K."/>
            <person name="Puig M."/>
            <person name="Quesneville H."/>
            <person name="Ram K.R."/>
            <person name="Rand D."/>
            <person name="Rasmussen M.D."/>
            <person name="Reed L.K."/>
            <person name="Reenan R."/>
            <person name="Reily A."/>
            <person name="Remington K.A."/>
            <person name="Rieger T.T."/>
            <person name="Ritchie M.G."/>
            <person name="Robin C."/>
            <person name="Rogers Y.H."/>
            <person name="Rohde C."/>
            <person name="Rozas J."/>
            <person name="Rubenfield M.J."/>
            <person name="Ruiz A."/>
            <person name="Russo S."/>
            <person name="Salzberg S.L."/>
            <person name="Sanchez-Gracia A."/>
            <person name="Saranga D.J."/>
            <person name="Sato H."/>
            <person name="Schaeffer S.W."/>
            <person name="Schatz M.C."/>
            <person name="Schlenke T."/>
            <person name="Schwartz R."/>
            <person name="Segarra C."/>
            <person name="Singh R.S."/>
            <person name="Sirot L."/>
            <person name="Sirota M."/>
            <person name="Sisneros N.B."/>
            <person name="Smith C.D."/>
            <person name="Smith T.F."/>
            <person name="Spieth J."/>
            <person name="Stage D.E."/>
            <person name="Stark A."/>
            <person name="Stephan W."/>
            <person name="Strausberg R.L."/>
            <person name="Strempel S."/>
            <person name="Sturgill D."/>
            <person name="Sutton G."/>
            <person name="Sutton G.G."/>
            <person name="Tao W."/>
            <person name="Teichmann S."/>
            <person name="Tobari Y.N."/>
            <person name="Tomimura Y."/>
            <person name="Tsolas J.M."/>
            <person name="Valente V.L."/>
            <person name="Venter E."/>
            <person name="Venter J.C."/>
            <person name="Vicario S."/>
            <person name="Vieira F.G."/>
            <person name="Vilella A.J."/>
            <person name="Villasante A."/>
            <person name="Walenz B."/>
            <person name="Wang J."/>
            <person name="Wasserman M."/>
            <person name="Watts T."/>
            <person name="Wilson D."/>
            <person name="Wilson R.K."/>
            <person name="Wing R.A."/>
            <person name="Wolfner M.F."/>
            <person name="Wong A."/>
            <person name="Wong G.K."/>
            <person name="Wu C.I."/>
            <person name="Wu G."/>
            <person name="Yamamoto D."/>
            <person name="Yang H.P."/>
            <person name="Yang S.P."/>
            <person name="Yorke J.A."/>
            <person name="Yoshida K."/>
            <person name="Zdobnov E."/>
            <person name="Zhang P."/>
            <person name="Zhang Y."/>
            <person name="Zimin A.V."/>
            <person name="Baldwin J."/>
            <person name="Abdouelleil A."/>
            <person name="Abdulkadir J."/>
            <person name="Abebe A."/>
            <person name="Abera B."/>
            <person name="Abreu J."/>
            <person name="Acer S.C."/>
            <person name="Aftuck L."/>
            <person name="Alexander A."/>
            <person name="An P."/>
            <person name="Anderson E."/>
            <person name="Anderson S."/>
            <person name="Arachi H."/>
            <person name="Azer M."/>
            <person name="Bachantsang P."/>
            <person name="Barry A."/>
            <person name="Bayul T."/>
            <person name="Berlin A."/>
            <person name="Bessette D."/>
            <person name="Bloom T."/>
            <person name="Blye J."/>
            <person name="Boguslavskiy L."/>
            <person name="Bonnet C."/>
            <person name="Boukhgalter B."/>
            <person name="Bourzgui I."/>
            <person name="Brown A."/>
            <person name="Cahill P."/>
            <person name="Channer S."/>
            <person name="Cheshatsang Y."/>
            <person name="Chuda L."/>
            <person name="Citroen M."/>
            <person name="Collymore A."/>
            <person name="Cooke P."/>
            <person name="Costello M."/>
            <person name="D'Aco K."/>
            <person name="Daza R."/>
            <person name="De Haan G."/>
            <person name="DeGray S."/>
            <person name="DeMaso C."/>
            <person name="Dhargay N."/>
            <person name="Dooley K."/>
            <person name="Dooley E."/>
            <person name="Doricent M."/>
            <person name="Dorje P."/>
            <person name="Dorjee K."/>
            <person name="Dupes A."/>
            <person name="Elong R."/>
            <person name="Falk J."/>
            <person name="Farina A."/>
            <person name="Faro S."/>
            <person name="Ferguson D."/>
            <person name="Fisher S."/>
            <person name="Foley C.D."/>
            <person name="Franke A."/>
            <person name="Friedrich D."/>
            <person name="Gadbois L."/>
            <person name="Gearin G."/>
            <person name="Gearin C.R."/>
            <person name="Giannoukos G."/>
            <person name="Goode T."/>
            <person name="Graham J."/>
            <person name="Grandbois E."/>
            <person name="Grewal S."/>
            <person name="Gyaltsen K."/>
            <person name="Hafez N."/>
            <person name="Hagos B."/>
            <person name="Hall J."/>
            <person name="Henson C."/>
            <person name="Hollinger A."/>
            <person name="Honan T."/>
            <person name="Huard M.D."/>
            <person name="Hughes L."/>
            <person name="Hurhula B."/>
            <person name="Husby M.E."/>
            <person name="Kamat A."/>
            <person name="Kanga B."/>
            <person name="Kashin S."/>
            <person name="Khazanovich D."/>
            <person name="Kisner P."/>
            <person name="Lance K."/>
            <person name="Lara M."/>
            <person name="Lee W."/>
            <person name="Lennon N."/>
            <person name="Letendre F."/>
            <person name="LeVine R."/>
            <person name="Lipovsky A."/>
            <person name="Liu X."/>
            <person name="Liu J."/>
            <person name="Liu S."/>
            <person name="Lokyitsang T."/>
            <person name="Lokyitsang Y."/>
            <person name="Lubonja R."/>
            <person name="Lui A."/>
            <person name="MacDonald P."/>
            <person name="Magnisalis V."/>
            <person name="Maru K."/>
            <person name="Matthews C."/>
            <person name="McCusker W."/>
            <person name="McDonough S."/>
            <person name="Mehta T."/>
            <person name="Meldrim J."/>
            <person name="Meneus L."/>
            <person name="Mihai O."/>
            <person name="Mihalev A."/>
            <person name="Mihova T."/>
            <person name="Mittelman R."/>
            <person name="Mlenga V."/>
            <person name="Montmayeur A."/>
            <person name="Mulrain L."/>
            <person name="Navidi A."/>
            <person name="Naylor J."/>
            <person name="Negash T."/>
            <person name="Nguyen T."/>
            <person name="Nguyen N."/>
            <person name="Nicol R."/>
            <person name="Norbu C."/>
            <person name="Norbu N."/>
            <person name="Novod N."/>
            <person name="O'Neill B."/>
            <person name="Osman S."/>
            <person name="Markiewicz E."/>
            <person name="Oyono O.L."/>
            <person name="Patti C."/>
            <person name="Phunkhang P."/>
            <person name="Pierre F."/>
            <person name="Priest M."/>
            <person name="Raghuraman S."/>
            <person name="Rege F."/>
            <person name="Reyes R."/>
            <person name="Rise C."/>
            <person name="Rogov P."/>
            <person name="Ross K."/>
            <person name="Ryan E."/>
            <person name="Settipalli S."/>
            <person name="Shea T."/>
            <person name="Sherpa N."/>
            <person name="Shi L."/>
            <person name="Shih D."/>
            <person name="Sparrow T."/>
            <person name="Spaulding J."/>
            <person name="Stalker J."/>
            <person name="Stange-Thomann N."/>
            <person name="Stavropoulos S."/>
            <person name="Stone C."/>
            <person name="Strader C."/>
            <person name="Tesfaye S."/>
            <person name="Thomson T."/>
            <person name="Thoulutsang Y."/>
            <person name="Thoulutsang D."/>
            <person name="Topham K."/>
            <person name="Topping I."/>
            <person name="Tsamla T."/>
            <person name="Vassiliev H."/>
            <person name="Vo A."/>
            <person name="Wangchuk T."/>
            <person name="Wangdi T."/>
            <person name="Weiand M."/>
            <person name="Wilkinson J."/>
            <person name="Wilson A."/>
            <person name="Yadav S."/>
            <person name="Young G."/>
            <person name="Yu Q."/>
            <person name="Zembek L."/>
            <person name="Zhong D."/>
            <person name="Zimmer A."/>
            <person name="Zwirko Z."/>
            <person name="Jaffe D.B."/>
            <person name="Alvarez P."/>
            <person name="Brockman W."/>
            <person name="Butler J."/>
            <person name="Chin C."/>
            <person name="Gnerre S."/>
            <person name="Grabherr M."/>
            <person name="Kleber M."/>
            <person name="Mauceli E."/>
            <person name="MacCallum I."/>
        </authorList>
    </citation>
    <scope>NUCLEOTIDE SEQUENCE [LARGE SCALE GENOMIC DNA]</scope>
    <source>
        <strain evidence="21">Tucson 15010-1051.87</strain>
    </source>
</reference>
<dbReference type="InterPro" id="IPR027417">
    <property type="entry name" value="P-loop_NTPase"/>
</dbReference>
<evidence type="ECO:0000256" key="2">
    <source>
        <dbReference type="ARBA" id="ARBA00004123"/>
    </source>
</evidence>
<dbReference type="GO" id="GO:0003887">
    <property type="term" value="F:DNA-directed DNA polymerase activity"/>
    <property type="evidence" value="ECO:0007669"/>
    <property type="project" value="UniProtKB-KW"/>
</dbReference>
<evidence type="ECO:0000256" key="12">
    <source>
        <dbReference type="ARBA" id="ARBA00023204"/>
    </source>
</evidence>
<evidence type="ECO:0000256" key="16">
    <source>
        <dbReference type="SAM" id="Coils"/>
    </source>
</evidence>
<dbReference type="Gene3D" id="1.10.3380.20">
    <property type="match status" value="1"/>
</dbReference>
<dbReference type="GO" id="GO:0006261">
    <property type="term" value="P:DNA-templated DNA replication"/>
    <property type="evidence" value="ECO:0007669"/>
    <property type="project" value="InterPro"/>
</dbReference>
<keyword evidence="6" id="KW-0548">Nucleotidyltransferase</keyword>
<dbReference type="Proteomes" id="UP000008792">
    <property type="component" value="Unassembled WGS sequence"/>
</dbReference>
<sequence>MMAFSQSFEFGDSTFMKLENDLKAKQEANALEIIQESPPKFQTKSQRIYTQSNTNRSNASQRQQFRRSKSDSKLGRSTAINSQFFKDDFSYDKKNQEEAVSPCESLMRVSQIQANLDAGTEVLEGSYENLNTTSVFEAQICTEDVFGTETETEPVPSRSDSPIELANLDESSFLGPAAKDAQASHHLQQDLMRSRCELAKQSLTQTQKLTQNLSSMSPNQLRLSPNSPNSPMRTEQLPPAPALKLISSWNLPHSVLGEYKKKGVVRMFDWQVECLSKPSVLFEHRNLVYSAPTSAGKTLVSEILLLKTVLERRKKVLLILPFISVVREKMFYLQDLLTPAGYRVEGFFGGYTPPGGFESIHVAICTIEKANSIVNKLLEQAKLDELGTVIVDEVHLISDPGRGYILELLLAKILYMSRRQALQIQVITMSATLANVELLQRWLSAELYVTDYRPVALQEMIKVGTKIYDNQLRFLRDVSRNAELPGLANDSDQVAQLCIETLLEGCSVVVFCPSKDWCENLAVQLATAMHALIKSDSQLAQKLRGQLNREALDDVKRQLRDIPTGLDSVMSKAISYACAFHHAGLTTEERDIVEASFKAGALKVIVATSTLSSGVNLPARRVLIRSPLFGGKPMSSLTYRQMIGRAGRTGRDTLGESILICSESNARIGRELVTAQLKPIRSCLDLDGSTHLKRALLEVISSGVASTRQDIDSFFNCTLLSAQSRGEQEEEHDPEAVDHYISDALDFLIEYEFIRLQTDEEAETENYMATRLGAACLASSMPPTDGLILFAELQKSRRCFVLESELHAVYLVTPYSVCYQLQEVDWLLYLDMWEKLSPAMKKVGELVGVKEAFLVRAMRGQAKLDYKLMQIHKRFYTALALQELVNETPINVVAHKFKCQRGMLQGLQQMASTFAGIVTAFCNSLQWSTLSLVVSQFKDRLYFGIHRDLIDLMRLPDLSHKRARALHDAGITSLVELAGANVLAVEKVLYNSLSFDLSKQHEHENALEAAQRNTARNFFITGKAGMTVAEAARMLLHEARQFVQYEIGVGNIQWSQEEGATDPVKGVDNLHMSLEEAQPQGKLEDLHMSVEEAQPQGKVEDLLEEAQLQGSQRKRKTPDSAEQPLPSKLRKLDQNKSQLKTTNSGLIRTNPKDPMQVEEIVKEPSPTVTPNVGMVLYSKQQSNTVQPQPAESGILRNPRNPVKVKEIVKEPSPKLTPKVANSKQESSQYQPKPAESGVIRRNTKDPVQGEGKVKEPSSKLTRQPLAERNQPSSGSSSNCQLAEKPSTSAACRKELLRKEIEERRLVAVMKINKRRAEMENVRQGLPRNAPADTSAGQTPPTKMGGTKENITRSFKTPTLISSATTPTQLPRRSPRNHGGSAAAVEQELFAGDDDGDDSFMLNTGLTAALTAAESKALPDADEIPSSQPKESPEQLPRGALTPHASRLMLRSQRRQSPKTATRPEVKLEPAPTSTGACSMEFSDLSLENSLMKHPLQLNASHILSCSKTEDDNASSFSSIDIVDICGNRQLFQLASKELHAANRCGFSIGLQAQAGRRKPLIGANLLINQVAAAAQRKAAAGQKLLYQVDDGAYLAGIAFCLSDNVAFYMNMQAEEELEQQPVSTEQKVELLCSLLSRPELTLLIHDGKDQLKALRQALPQLKGMQVKLEDPKVGNWLLQPDKTLSFQNMCQQFAPECTALSHLCGSGRGYSSYGLDASSAILGKVRASIEACLSVHILNGQLENLERIGTGQLLKFFRELEMPIQMSLCNMECLGFPAQEQRLQRLLQQMLATMKKLEVKIFELHGSRFNLGSTQAVAKVLGLHRKANGRISTSRQILEKLDSPISQLILDHRKLSMVLAKNMQPLLKCCQANRVHGQSITYTATGRISMSEPNLQNVAKDFLVDLGQEKINISCRSAFVSSNEKHCLLSADFCQLEMRILAHLSQDKALLKVMNSPQDLFTAIAAHWNKIAESDVSEQLRNGTKQICYGIVYGMGMRSLAESLKCTEQEAQMISEQFHLAYAGIKAYASKVVKFARNNGYVETITGRRRYLDHINSGEPQLKNQAERQAINSTIQGSAADIAKSAILRMEKNIARYREKLGLAENAVNLVLHLHDELIFEVPADKAKKVAKVLSLTMENCVKLNVPLRVKLKIGRSWGELQEVKV</sequence>
<dbReference type="SUPFAM" id="SSF158702">
    <property type="entry name" value="Sec63 N-terminal domain-like"/>
    <property type="match status" value="1"/>
</dbReference>
<keyword evidence="5" id="KW-0808">Transferase</keyword>
<feature type="domain" description="Helicase ATP-binding" evidence="18">
    <location>
        <begin position="278"/>
        <end position="451"/>
    </location>
</feature>
<organism evidence="20 21">
    <name type="scientific">Drosophila virilis</name>
    <name type="common">Fruit fly</name>
    <dbReference type="NCBI Taxonomy" id="7244"/>
    <lineage>
        <taxon>Eukaryota</taxon>
        <taxon>Metazoa</taxon>
        <taxon>Ecdysozoa</taxon>
        <taxon>Arthropoda</taxon>
        <taxon>Hexapoda</taxon>
        <taxon>Insecta</taxon>
        <taxon>Pterygota</taxon>
        <taxon>Neoptera</taxon>
        <taxon>Endopterygota</taxon>
        <taxon>Diptera</taxon>
        <taxon>Brachycera</taxon>
        <taxon>Muscomorpha</taxon>
        <taxon>Ephydroidea</taxon>
        <taxon>Drosophilidae</taxon>
        <taxon>Drosophila</taxon>
    </lineage>
</organism>
<protein>
    <recommendedName>
        <fullName evidence="15">DNA polymerase theta</fullName>
        <ecNumber evidence="4">2.7.7.7</ecNumber>
    </recommendedName>
</protein>
<dbReference type="GO" id="GO:0016787">
    <property type="term" value="F:hydrolase activity"/>
    <property type="evidence" value="ECO:0007669"/>
    <property type="project" value="UniProtKB-KW"/>
</dbReference>
<evidence type="ECO:0000256" key="4">
    <source>
        <dbReference type="ARBA" id="ARBA00012417"/>
    </source>
</evidence>
<dbReference type="InterPro" id="IPR043502">
    <property type="entry name" value="DNA/RNA_pol_sf"/>
</dbReference>
<evidence type="ECO:0000256" key="17">
    <source>
        <dbReference type="SAM" id="MobiDB-lite"/>
    </source>
</evidence>
<dbReference type="FunFam" id="1.10.3380.20:FF:000001">
    <property type="entry name" value="DNA polymerase theta"/>
    <property type="match status" value="1"/>
</dbReference>
<dbReference type="InterPro" id="IPR036390">
    <property type="entry name" value="WH_DNA-bd_sf"/>
</dbReference>
<evidence type="ECO:0000256" key="13">
    <source>
        <dbReference type="ARBA" id="ARBA00023242"/>
    </source>
</evidence>
<evidence type="ECO:0000256" key="15">
    <source>
        <dbReference type="ARBA" id="ARBA00074669"/>
    </source>
</evidence>
<name>B4MBB7_DROVI</name>
<evidence type="ECO:0000259" key="18">
    <source>
        <dbReference type="PROSITE" id="PS51192"/>
    </source>
</evidence>
<feature type="compositionally biased region" description="Polar residues" evidence="17">
    <location>
        <begin position="1351"/>
        <end position="1370"/>
    </location>
</feature>